<dbReference type="Proteomes" id="UP000224567">
    <property type="component" value="Unassembled WGS sequence"/>
</dbReference>
<protein>
    <recommendedName>
        <fullName evidence="8">Salicylate carboxymethyltransferase</fullName>
    </recommendedName>
</protein>
<dbReference type="GO" id="GO:0032259">
    <property type="term" value="P:methylation"/>
    <property type="evidence" value="ECO:0007669"/>
    <property type="project" value="UniProtKB-KW"/>
</dbReference>
<reference evidence="7" key="2">
    <citation type="journal article" date="2017" name="J. Anim. Genet.">
        <title>Multiple reference genome sequences of hot pepper reveal the massive evolution of plant disease resistance genes by retroduplication.</title>
        <authorList>
            <person name="Kim S."/>
            <person name="Park J."/>
            <person name="Yeom S.-I."/>
            <person name="Kim Y.-M."/>
            <person name="Seo E."/>
            <person name="Kim K.-T."/>
            <person name="Kim M.-S."/>
            <person name="Lee J.M."/>
            <person name="Cheong K."/>
            <person name="Shin H.-S."/>
            <person name="Kim S.-B."/>
            <person name="Han K."/>
            <person name="Lee J."/>
            <person name="Park M."/>
            <person name="Lee H.-A."/>
            <person name="Lee H.-Y."/>
            <person name="Lee Y."/>
            <person name="Oh S."/>
            <person name="Lee J.H."/>
            <person name="Choi E."/>
            <person name="Choi E."/>
            <person name="Lee S.E."/>
            <person name="Jeon J."/>
            <person name="Kim H."/>
            <person name="Choi G."/>
            <person name="Song H."/>
            <person name="Lee J."/>
            <person name="Lee S.-C."/>
            <person name="Kwon J.-K."/>
            <person name="Lee H.-Y."/>
            <person name="Koo N."/>
            <person name="Hong Y."/>
            <person name="Kim R.W."/>
            <person name="Kang W.-H."/>
            <person name="Huh J.H."/>
            <person name="Kang B.-C."/>
            <person name="Yang T.-J."/>
            <person name="Lee Y.-H."/>
            <person name="Bennetzen J.L."/>
            <person name="Choi D."/>
        </authorList>
    </citation>
    <scope>NUCLEOTIDE SEQUENCE [LARGE SCALE GENOMIC DNA]</scope>
    <source>
        <strain evidence="7">cv. PBC81</strain>
    </source>
</reference>
<proteinExistence type="inferred from homology"/>
<dbReference type="Gene3D" id="3.40.50.150">
    <property type="entry name" value="Vaccinia Virus protein VP39"/>
    <property type="match status" value="1"/>
</dbReference>
<dbReference type="Pfam" id="PF03492">
    <property type="entry name" value="Methyltransf_7"/>
    <property type="match status" value="1"/>
</dbReference>
<dbReference type="Gene3D" id="1.10.1200.270">
    <property type="entry name" value="Methyltransferase, alpha-helical capping domain"/>
    <property type="match status" value="1"/>
</dbReference>
<evidence type="ECO:0000256" key="5">
    <source>
        <dbReference type="ARBA" id="ARBA00022842"/>
    </source>
</evidence>
<dbReference type="SUPFAM" id="SSF53335">
    <property type="entry name" value="S-adenosyl-L-methionine-dependent methyltransferases"/>
    <property type="match status" value="1"/>
</dbReference>
<dbReference type="GO" id="GO:0008168">
    <property type="term" value="F:methyltransferase activity"/>
    <property type="evidence" value="ECO:0007669"/>
    <property type="project" value="UniProtKB-KW"/>
</dbReference>
<keyword evidence="3" id="KW-0808">Transferase</keyword>
<organism evidence="6 7">
    <name type="scientific">Capsicum baccatum</name>
    <name type="common">Peruvian pepper</name>
    <dbReference type="NCBI Taxonomy" id="33114"/>
    <lineage>
        <taxon>Eukaryota</taxon>
        <taxon>Viridiplantae</taxon>
        <taxon>Streptophyta</taxon>
        <taxon>Embryophyta</taxon>
        <taxon>Tracheophyta</taxon>
        <taxon>Spermatophyta</taxon>
        <taxon>Magnoliopsida</taxon>
        <taxon>eudicotyledons</taxon>
        <taxon>Gunneridae</taxon>
        <taxon>Pentapetalae</taxon>
        <taxon>asterids</taxon>
        <taxon>lamiids</taxon>
        <taxon>Solanales</taxon>
        <taxon>Solanaceae</taxon>
        <taxon>Solanoideae</taxon>
        <taxon>Capsiceae</taxon>
        <taxon>Capsicum</taxon>
    </lineage>
</organism>
<keyword evidence="7" id="KW-1185">Reference proteome</keyword>
<evidence type="ECO:0000256" key="4">
    <source>
        <dbReference type="ARBA" id="ARBA00022723"/>
    </source>
</evidence>
<evidence type="ECO:0000256" key="1">
    <source>
        <dbReference type="ARBA" id="ARBA00007967"/>
    </source>
</evidence>
<name>A0A2G2WU90_CAPBA</name>
<keyword evidence="2" id="KW-0489">Methyltransferase</keyword>
<dbReference type="InterPro" id="IPR042086">
    <property type="entry name" value="MeTrfase_capping"/>
</dbReference>
<keyword evidence="5" id="KW-0460">Magnesium</keyword>
<dbReference type="EMBL" id="MLFT02000005">
    <property type="protein sequence ID" value="PHT48761.1"/>
    <property type="molecule type" value="Genomic_DNA"/>
</dbReference>
<dbReference type="PANTHER" id="PTHR31009">
    <property type="entry name" value="S-ADENOSYL-L-METHIONINE:CARBOXYL METHYLTRANSFERASE FAMILY PROTEIN"/>
    <property type="match status" value="1"/>
</dbReference>
<evidence type="ECO:0000256" key="2">
    <source>
        <dbReference type="ARBA" id="ARBA00022603"/>
    </source>
</evidence>
<dbReference type="GO" id="GO:0046872">
    <property type="term" value="F:metal ion binding"/>
    <property type="evidence" value="ECO:0007669"/>
    <property type="project" value="UniProtKB-KW"/>
</dbReference>
<evidence type="ECO:0000313" key="6">
    <source>
        <dbReference type="EMBL" id="PHT48761.1"/>
    </source>
</evidence>
<evidence type="ECO:0000313" key="7">
    <source>
        <dbReference type="Proteomes" id="UP000224567"/>
    </source>
</evidence>
<sequence length="140" mass="15806">MEVTKVLHMNGGIGETSYAKNSLLQGSIEEEKVDSFNIPAYNPSPEEVIYIVDKEGSFIINVLETLEIHRNSSSDEKYSMVQSFRCVAEPLLDRHFGHGELNMDQVFHIYNEIFVSDCKAKEKIMFVNVTVSLAKKNATS</sequence>
<reference evidence="6 7" key="1">
    <citation type="journal article" date="2017" name="Genome Biol.">
        <title>New reference genome sequences of hot pepper reveal the massive evolution of plant disease-resistance genes by retroduplication.</title>
        <authorList>
            <person name="Kim S."/>
            <person name="Park J."/>
            <person name="Yeom S.I."/>
            <person name="Kim Y.M."/>
            <person name="Seo E."/>
            <person name="Kim K.T."/>
            <person name="Kim M.S."/>
            <person name="Lee J.M."/>
            <person name="Cheong K."/>
            <person name="Shin H.S."/>
            <person name="Kim S.B."/>
            <person name="Han K."/>
            <person name="Lee J."/>
            <person name="Park M."/>
            <person name="Lee H.A."/>
            <person name="Lee H.Y."/>
            <person name="Lee Y."/>
            <person name="Oh S."/>
            <person name="Lee J.H."/>
            <person name="Choi E."/>
            <person name="Choi E."/>
            <person name="Lee S.E."/>
            <person name="Jeon J."/>
            <person name="Kim H."/>
            <person name="Choi G."/>
            <person name="Song H."/>
            <person name="Lee J."/>
            <person name="Lee S.C."/>
            <person name="Kwon J.K."/>
            <person name="Lee H.Y."/>
            <person name="Koo N."/>
            <person name="Hong Y."/>
            <person name="Kim R.W."/>
            <person name="Kang W.H."/>
            <person name="Huh J.H."/>
            <person name="Kang B.C."/>
            <person name="Yang T.J."/>
            <person name="Lee Y.H."/>
            <person name="Bennetzen J.L."/>
            <person name="Choi D."/>
        </authorList>
    </citation>
    <scope>NUCLEOTIDE SEQUENCE [LARGE SCALE GENOMIC DNA]</scope>
    <source>
        <strain evidence="7">cv. PBC81</strain>
    </source>
</reference>
<evidence type="ECO:0000256" key="3">
    <source>
        <dbReference type="ARBA" id="ARBA00022679"/>
    </source>
</evidence>
<comment type="caution">
    <text evidence="6">The sequence shown here is derived from an EMBL/GenBank/DDBJ whole genome shotgun (WGS) entry which is preliminary data.</text>
</comment>
<accession>A0A2G2WU90</accession>
<dbReference type="STRING" id="33114.A0A2G2WU90"/>
<evidence type="ECO:0008006" key="8">
    <source>
        <dbReference type="Google" id="ProtNLM"/>
    </source>
</evidence>
<dbReference type="AlphaFoldDB" id="A0A2G2WU90"/>
<keyword evidence="4" id="KW-0479">Metal-binding</keyword>
<comment type="similarity">
    <text evidence="1">Belongs to the methyltransferase superfamily. Type-7 methyltransferase family.</text>
</comment>
<dbReference type="InterPro" id="IPR029063">
    <property type="entry name" value="SAM-dependent_MTases_sf"/>
</dbReference>
<dbReference type="OrthoDB" id="1286149at2759"/>
<gene>
    <name evidence="6" type="ORF">CQW23_12969</name>
</gene>
<dbReference type="InterPro" id="IPR005299">
    <property type="entry name" value="MeTrfase_7"/>
</dbReference>